<feature type="compositionally biased region" description="Low complexity" evidence="1">
    <location>
        <begin position="1290"/>
        <end position="1322"/>
    </location>
</feature>
<dbReference type="GeneID" id="113212680"/>
<dbReference type="OrthoDB" id="6631487at2759"/>
<feature type="compositionally biased region" description="Low complexity" evidence="1">
    <location>
        <begin position="34"/>
        <end position="48"/>
    </location>
</feature>
<feature type="region of interest" description="Disordered" evidence="1">
    <location>
        <begin position="1"/>
        <end position="150"/>
    </location>
</feature>
<feature type="region of interest" description="Disordered" evidence="1">
    <location>
        <begin position="1270"/>
        <end position="1426"/>
    </location>
</feature>
<feature type="region of interest" description="Disordered" evidence="1">
    <location>
        <begin position="174"/>
        <end position="401"/>
    </location>
</feature>
<feature type="region of interest" description="Disordered" evidence="1">
    <location>
        <begin position="1672"/>
        <end position="1860"/>
    </location>
</feature>
<feature type="compositionally biased region" description="Basic residues" evidence="1">
    <location>
        <begin position="807"/>
        <end position="837"/>
    </location>
</feature>
<feature type="region of interest" description="Disordered" evidence="1">
    <location>
        <begin position="1206"/>
        <end position="1237"/>
    </location>
</feature>
<feature type="region of interest" description="Disordered" evidence="1">
    <location>
        <begin position="1485"/>
        <end position="1516"/>
    </location>
</feature>
<feature type="compositionally biased region" description="Polar residues" evidence="1">
    <location>
        <begin position="280"/>
        <end position="290"/>
    </location>
</feature>
<dbReference type="Proteomes" id="UP000504606">
    <property type="component" value="Unplaced"/>
</dbReference>
<feature type="region of interest" description="Disordered" evidence="1">
    <location>
        <begin position="422"/>
        <end position="492"/>
    </location>
</feature>
<feature type="region of interest" description="Disordered" evidence="1">
    <location>
        <begin position="1897"/>
        <end position="1951"/>
    </location>
</feature>
<feature type="compositionally biased region" description="Polar residues" evidence="1">
    <location>
        <begin position="1222"/>
        <end position="1237"/>
    </location>
</feature>
<reference evidence="3" key="1">
    <citation type="submission" date="2025-08" db="UniProtKB">
        <authorList>
            <consortium name="RefSeq"/>
        </authorList>
    </citation>
    <scope>IDENTIFICATION</scope>
    <source>
        <tissue evidence="3">Whole organism</tissue>
    </source>
</reference>
<feature type="region of interest" description="Disordered" evidence="1">
    <location>
        <begin position="619"/>
        <end position="656"/>
    </location>
</feature>
<feature type="compositionally biased region" description="Pro residues" evidence="1">
    <location>
        <begin position="49"/>
        <end position="68"/>
    </location>
</feature>
<keyword evidence="2" id="KW-1185">Reference proteome</keyword>
<evidence type="ECO:0000313" key="2">
    <source>
        <dbReference type="Proteomes" id="UP000504606"/>
    </source>
</evidence>
<feature type="compositionally biased region" description="Basic and acidic residues" evidence="1">
    <location>
        <begin position="1936"/>
        <end position="1946"/>
    </location>
</feature>
<feature type="compositionally biased region" description="Low complexity" evidence="1">
    <location>
        <begin position="1"/>
        <end position="21"/>
    </location>
</feature>
<feature type="compositionally biased region" description="Acidic residues" evidence="1">
    <location>
        <begin position="430"/>
        <end position="447"/>
    </location>
</feature>
<evidence type="ECO:0000313" key="3">
    <source>
        <dbReference type="RefSeq" id="XP_052133363.1"/>
    </source>
</evidence>
<gene>
    <name evidence="3" type="primary">LOC113212680</name>
</gene>
<feature type="compositionally biased region" description="Polar residues" evidence="1">
    <location>
        <begin position="624"/>
        <end position="639"/>
    </location>
</feature>
<feature type="compositionally biased region" description="Basic and acidic residues" evidence="1">
    <location>
        <begin position="76"/>
        <end position="87"/>
    </location>
</feature>
<protein>
    <submittedName>
        <fullName evidence="3">Uncharacterized protein LOC113212680</fullName>
    </submittedName>
</protein>
<dbReference type="RefSeq" id="XP_052133363.1">
    <property type="nucleotide sequence ID" value="XM_052277403.1"/>
</dbReference>
<feature type="compositionally biased region" description="Basic and acidic residues" evidence="1">
    <location>
        <begin position="843"/>
        <end position="872"/>
    </location>
</feature>
<feature type="compositionally biased region" description="Acidic residues" evidence="1">
    <location>
        <begin position="1366"/>
        <end position="1398"/>
    </location>
</feature>
<feature type="compositionally biased region" description="Basic and acidic residues" evidence="1">
    <location>
        <begin position="887"/>
        <end position="898"/>
    </location>
</feature>
<feature type="compositionally biased region" description="Low complexity" evidence="1">
    <location>
        <begin position="709"/>
        <end position="728"/>
    </location>
</feature>
<feature type="compositionally biased region" description="Basic and acidic residues" evidence="1">
    <location>
        <begin position="1789"/>
        <end position="1812"/>
    </location>
</feature>
<feature type="compositionally biased region" description="Basic and acidic residues" evidence="1">
    <location>
        <begin position="207"/>
        <end position="227"/>
    </location>
</feature>
<feature type="compositionally biased region" description="Basic residues" evidence="1">
    <location>
        <begin position="241"/>
        <end position="251"/>
    </location>
</feature>
<feature type="compositionally biased region" description="Low complexity" evidence="1">
    <location>
        <begin position="347"/>
        <end position="356"/>
    </location>
</feature>
<name>A0A9C6XW89_FRAOC</name>
<feature type="compositionally biased region" description="Low complexity" evidence="1">
    <location>
        <begin position="95"/>
        <end position="120"/>
    </location>
</feature>
<feature type="compositionally biased region" description="Basic and acidic residues" evidence="1">
    <location>
        <begin position="363"/>
        <end position="387"/>
    </location>
</feature>
<feature type="compositionally biased region" description="Basic and acidic residues" evidence="1">
    <location>
        <begin position="1744"/>
        <end position="1758"/>
    </location>
</feature>
<sequence length="2017" mass="219351">MVATTTSETPGESSTAAFPSKAPAPKPSTPVPPAASSAPSSVPNADAPSPSPVPPQELTSPPPGPPGDSVPLSSAPREDHLVSHPDTEASPSTLPPTAGTGETTTPSPKTKTSQNKPSKSNQKRRGRARPAGEASTSTTTERPTKQLFPSWGKYYDLFGELARLYGAEKYLNQDRAAEGTEEVADKHGTTRKRTKERSRNTRKRVRKPELEDVAEEPRRVSALEVGDHINPVSQATSKTSKDKRKAGKKSRGSPSKGEGEPSTVRGKLHDGDMSLDALEQLTSETPTSTLKRQRKTLSNRKRPVGRGSTSETNDGDTDASLETDEETYTRVTQKSRNTQRKSSRGNGSTAKGSSSGKSGGAQRPHDGDMSLDSEATHDQDVVARSSEEMSSTPEHLRLPADLEPYELAELVNRDFDDLVAEDKQEMAELASDDEAESRELDAEDAEEDRFMAEQDADDPEAGENPEGASSQEVYISPHENPPEPATRPNYTHEGMWAHPPPEIGIDFIPQQSFTQVRRYETVSHLSPEDALAEATNEEEYANAPRLREAISHRKTVEVYSEEGYEDAGYDHGGYNKAGEHHEVVPGYEATAMMVKMPDEHDDHGDHEGEGDTREEYVLEPEGAGSQTRGSKVRATSTAAPRNRTRHGANKVTKGSWGITQVVKDDDDKVKVLSEGGNITSPTTLRPNRLQGGRYAAKHTDSASSTTPSANRTATVAAPTAASPASNVVRPPPASTVASTNVAREPTTPAPDRSKQRRPPTRPKRPKKPRKKNKNVSKIPSQLLGFKYPAERKKPKGTGKKNNSPLAKAKRKRKMKERERKRQRISKLRAERARKRAKLQSNKDSSKSDKLTARPVKEADELQGKQSRFEKQPSEGSKLSSPLANDIPHSRNDKKHDPALFPHKLIETLRNKPEFDIFSDKQNTPKLDERPWGYLSNIDNLLSPPKTPTSPWAGKPAWASLTDLATPTQRPDMGLTFPHRHPERYGGPPFGRQTPTPSSSKAALHGTVVAPRQPGKVTSAVVETSERKNLNKNVMDVVHSTRPSPAPPAPEYDWPSHQSDALSYFSPYVGWRGAQQPFFPLDQRPAGSANVEADNLYDTAFAPMQQRIDELHDSIGPRLRRAAPDRSPLFGDKLSAKAKRSSAFPKTEATQQLEARALAVLGALLPSTIKYVAPVVQVTDKKAPDALHRPDKIRLMMNIGKWRAQARSTNGSIATPDAGHHSTAINGSAAQSTNSTQAPVIRQPLVDSNITLHVNRTHGAVTEQGALNASPAATQGAHKAAPAAEQGAHKAAPAAEQGAHRAAPAAEQGAQDAASAASSPDGEVLTTPLPTASEPEMADTAERTVDKTTHRYEDNDDVTDDSHDAATTDEDDDTEETTEVPEHDENDPEWVHDDDEDDNHDGGGTGAGADKGDAAPAPARPKPSYTVPYQARPVVDQRKYPFYRAPESDRLTSYTPLRYATNPYDVPVKSEGGMEFYESRDRLVHCDGPRQPSNVVPERAEDGAWNERPQPDGPRLGSLGDVIGCMRKKLFGENPLDNPFFQETSVGLPQETALVGLVVDAAGTPAPEMFDKYGFYRDIMASIQGAESAGPLRPDSAEVVNRPYIRTGAEAFDSAEAPSSPGNVRVAYAVDKDGLGTVHKHKPPVVLKDRPGPVRKAKPGVVLEDALGVIHSSRKFAPGPSKHLAAHSKKLSEAPAVQQSRGPLQTVRLTPPDKTTKQPTLKTDSDDGPARIQLLQHQLQDSGEEGERGDSDEGRNKDMEDGDTTSEDSQSVEYYVAMDGEAVPSPAGKNTKDGKRPKGFRESKLAKSGESKQGKKNVMYHNIVRASTASEQVADSEEQASTDMEQKYNEALHNSKKVTDARNEKLKKEIQTMAKKKPLPPISKSVLKSLESAEVPLEQFLRSPKQQSKHDTKAGPAVSREASDKTPSKGQPAKKNTNKDAKPSRPDFDEDLYDIDVSESSDFIRPKGANSSKASGPVFFADHKKKGDNEGFHEVKTFSYSIPMEDGDFDGEYKLVRL</sequence>
<feature type="compositionally biased region" description="Pro residues" evidence="1">
    <location>
        <begin position="22"/>
        <end position="33"/>
    </location>
</feature>
<organism evidence="2 3">
    <name type="scientific">Frankliniella occidentalis</name>
    <name type="common">Western flower thrips</name>
    <name type="synonym">Euthrips occidentalis</name>
    <dbReference type="NCBI Taxonomy" id="133901"/>
    <lineage>
        <taxon>Eukaryota</taxon>
        <taxon>Metazoa</taxon>
        <taxon>Ecdysozoa</taxon>
        <taxon>Arthropoda</taxon>
        <taxon>Hexapoda</taxon>
        <taxon>Insecta</taxon>
        <taxon>Pterygota</taxon>
        <taxon>Neoptera</taxon>
        <taxon>Paraneoptera</taxon>
        <taxon>Thysanoptera</taxon>
        <taxon>Terebrantia</taxon>
        <taxon>Thripoidea</taxon>
        <taxon>Thripidae</taxon>
        <taxon>Frankliniella</taxon>
    </lineage>
</organism>
<feature type="compositionally biased region" description="Basic and acidic residues" evidence="1">
    <location>
        <begin position="1339"/>
        <end position="1352"/>
    </location>
</feature>
<feature type="compositionally biased region" description="Polar residues" evidence="1">
    <location>
        <begin position="676"/>
        <end position="685"/>
    </location>
</feature>
<feature type="compositionally biased region" description="Acidic residues" evidence="1">
    <location>
        <begin position="313"/>
        <end position="326"/>
    </location>
</feature>
<feature type="compositionally biased region" description="Basic and acidic residues" evidence="1">
    <location>
        <begin position="174"/>
        <end position="188"/>
    </location>
</feature>
<evidence type="ECO:0000256" key="1">
    <source>
        <dbReference type="SAM" id="MobiDB-lite"/>
    </source>
</evidence>
<accession>A0A9C6XW89</accession>
<proteinExistence type="predicted"/>
<feature type="compositionally biased region" description="Basic residues" evidence="1">
    <location>
        <begin position="189"/>
        <end position="206"/>
    </location>
</feature>
<feature type="region of interest" description="Disordered" evidence="1">
    <location>
        <begin position="672"/>
        <end position="898"/>
    </location>
</feature>
<feature type="compositionally biased region" description="Basic residues" evidence="1">
    <location>
        <begin position="754"/>
        <end position="774"/>
    </location>
</feature>
<feature type="compositionally biased region" description="Polar residues" evidence="1">
    <location>
        <begin position="873"/>
        <end position="882"/>
    </location>
</feature>
<dbReference type="KEGG" id="foc:113212680"/>
<feature type="compositionally biased region" description="Basic residues" evidence="1">
    <location>
        <begin position="291"/>
        <end position="304"/>
    </location>
</feature>
<feature type="compositionally biased region" description="Acidic residues" evidence="1">
    <location>
        <begin position="454"/>
        <end position="463"/>
    </location>
</feature>